<protein>
    <submittedName>
        <fullName evidence="2">Uncharacterized protein</fullName>
    </submittedName>
</protein>
<sequence length="142" mass="15804">MRKTLLALVLVVASVLPSAAEVRIRADGGGRIGDYLDLFQRVRASGERVVIDGPCLSACTLVLSIVPKNRICVTQRAVLGFHAAYSKNWMGEEQTEHEATQAVMKFYPGPVRNWIRKRGGLNERTVLMRSSEIAAMGYRRCR</sequence>
<reference evidence="2 3" key="1">
    <citation type="submission" date="2015-08" db="EMBL/GenBank/DDBJ databases">
        <title>Investigation of the bacterial diversity of lava forest soil.</title>
        <authorList>
            <person name="Lee J.S."/>
        </authorList>
    </citation>
    <scope>NUCLEOTIDE SEQUENCE [LARGE SCALE GENOMIC DNA]</scope>
    <source>
        <strain evidence="2 3">GJW-30</strain>
    </source>
</reference>
<name>A0A0S3PQT3_9BRAD</name>
<accession>A0A0S3PQT3</accession>
<keyword evidence="3" id="KW-1185">Reference proteome</keyword>
<organism evidence="2 3">
    <name type="scientific">Variibacter gotjawalensis</name>
    <dbReference type="NCBI Taxonomy" id="1333996"/>
    <lineage>
        <taxon>Bacteria</taxon>
        <taxon>Pseudomonadati</taxon>
        <taxon>Pseudomonadota</taxon>
        <taxon>Alphaproteobacteria</taxon>
        <taxon>Hyphomicrobiales</taxon>
        <taxon>Nitrobacteraceae</taxon>
        <taxon>Variibacter</taxon>
    </lineage>
</organism>
<dbReference type="AlphaFoldDB" id="A0A0S3PQT3"/>
<feature type="signal peptide" evidence="1">
    <location>
        <begin position="1"/>
        <end position="19"/>
    </location>
</feature>
<evidence type="ECO:0000313" key="2">
    <source>
        <dbReference type="EMBL" id="BAT58243.1"/>
    </source>
</evidence>
<dbReference type="RefSeq" id="WP_096358643.1">
    <property type="nucleotide sequence ID" value="NZ_AP014946.1"/>
</dbReference>
<dbReference type="Proteomes" id="UP000236884">
    <property type="component" value="Chromosome"/>
</dbReference>
<dbReference type="EMBL" id="AP014946">
    <property type="protein sequence ID" value="BAT58243.1"/>
    <property type="molecule type" value="Genomic_DNA"/>
</dbReference>
<evidence type="ECO:0000256" key="1">
    <source>
        <dbReference type="SAM" id="SignalP"/>
    </source>
</evidence>
<proteinExistence type="predicted"/>
<keyword evidence="1" id="KW-0732">Signal</keyword>
<dbReference type="KEGG" id="vgo:GJW-30_1_00766"/>
<dbReference type="OrthoDB" id="8227073at2"/>
<gene>
    <name evidence="2" type="ORF">GJW-30_1_00766</name>
</gene>
<evidence type="ECO:0000313" key="3">
    <source>
        <dbReference type="Proteomes" id="UP000236884"/>
    </source>
</evidence>
<feature type="chain" id="PRO_5006615522" evidence="1">
    <location>
        <begin position="20"/>
        <end position="142"/>
    </location>
</feature>